<accession>A0A1D1VTJ7</accession>
<feature type="compositionally biased region" description="Polar residues" evidence="1">
    <location>
        <begin position="54"/>
        <end position="65"/>
    </location>
</feature>
<dbReference type="Proteomes" id="UP000186922">
    <property type="component" value="Unassembled WGS sequence"/>
</dbReference>
<reference evidence="2 3" key="1">
    <citation type="journal article" date="2016" name="Nat. Commun.">
        <title>Extremotolerant tardigrade genome and improved radiotolerance of human cultured cells by tardigrade-unique protein.</title>
        <authorList>
            <person name="Hashimoto T."/>
            <person name="Horikawa D.D."/>
            <person name="Saito Y."/>
            <person name="Kuwahara H."/>
            <person name="Kozuka-Hata H."/>
            <person name="Shin-I T."/>
            <person name="Minakuchi Y."/>
            <person name="Ohishi K."/>
            <person name="Motoyama A."/>
            <person name="Aizu T."/>
            <person name="Enomoto A."/>
            <person name="Kondo K."/>
            <person name="Tanaka S."/>
            <person name="Hara Y."/>
            <person name="Koshikawa S."/>
            <person name="Sagara H."/>
            <person name="Miura T."/>
            <person name="Yokobori S."/>
            <person name="Miyagawa K."/>
            <person name="Suzuki Y."/>
            <person name="Kubo T."/>
            <person name="Oyama M."/>
            <person name="Kohara Y."/>
            <person name="Fujiyama A."/>
            <person name="Arakawa K."/>
            <person name="Katayama T."/>
            <person name="Toyoda A."/>
            <person name="Kunieda T."/>
        </authorList>
    </citation>
    <scope>NUCLEOTIDE SEQUENCE [LARGE SCALE GENOMIC DNA]</scope>
    <source>
        <strain evidence="2 3">YOKOZUNA-1</strain>
    </source>
</reference>
<name>A0A1D1VTJ7_RAMVA</name>
<comment type="caution">
    <text evidence="2">The sequence shown here is derived from an EMBL/GenBank/DDBJ whole genome shotgun (WGS) entry which is preliminary data.</text>
</comment>
<dbReference type="EMBL" id="BDGG01000011">
    <property type="protein sequence ID" value="GAV04852.1"/>
    <property type="molecule type" value="Genomic_DNA"/>
</dbReference>
<sequence length="86" mass="9670">MDVDEEDGVSSETRSCVLDLPEYDSELLDDDGDILYQLGGTGPHLEWCRRMGSFSNGQRKSSFSQPDDRTWRSDCSSSIPDIENYG</sequence>
<organism evidence="2 3">
    <name type="scientific">Ramazzottius varieornatus</name>
    <name type="common">Water bear</name>
    <name type="synonym">Tardigrade</name>
    <dbReference type="NCBI Taxonomy" id="947166"/>
    <lineage>
        <taxon>Eukaryota</taxon>
        <taxon>Metazoa</taxon>
        <taxon>Ecdysozoa</taxon>
        <taxon>Tardigrada</taxon>
        <taxon>Eutardigrada</taxon>
        <taxon>Parachela</taxon>
        <taxon>Hypsibioidea</taxon>
        <taxon>Ramazzottiidae</taxon>
        <taxon>Ramazzottius</taxon>
    </lineage>
</organism>
<feature type="region of interest" description="Disordered" evidence="1">
    <location>
        <begin position="54"/>
        <end position="86"/>
    </location>
</feature>
<evidence type="ECO:0000256" key="1">
    <source>
        <dbReference type="SAM" id="MobiDB-lite"/>
    </source>
</evidence>
<proteinExistence type="predicted"/>
<evidence type="ECO:0000313" key="2">
    <source>
        <dbReference type="EMBL" id="GAV04852.1"/>
    </source>
</evidence>
<gene>
    <name evidence="2" type="primary">RvY_15065-1</name>
    <name evidence="2" type="synonym">RvY_15065.1</name>
    <name evidence="2" type="ORF">RvY_15065</name>
</gene>
<dbReference type="AlphaFoldDB" id="A0A1D1VTJ7"/>
<protein>
    <submittedName>
        <fullName evidence="2">Uncharacterized protein</fullName>
    </submittedName>
</protein>
<evidence type="ECO:0000313" key="3">
    <source>
        <dbReference type="Proteomes" id="UP000186922"/>
    </source>
</evidence>
<keyword evidence="3" id="KW-1185">Reference proteome</keyword>